<protein>
    <recommendedName>
        <fullName evidence="2">Aspartyl/asparaginy/proline hydroxylase domain-containing protein</fullName>
    </recommendedName>
</protein>
<dbReference type="AlphaFoldDB" id="A0A7S2CG00"/>
<evidence type="ECO:0000256" key="1">
    <source>
        <dbReference type="ARBA" id="ARBA00007730"/>
    </source>
</evidence>
<accession>A0A7S2CG00</accession>
<dbReference type="InterPro" id="IPR039038">
    <property type="entry name" value="ASPH"/>
</dbReference>
<gene>
    <name evidence="3" type="ORF">DSPE1174_LOCUS14516</name>
</gene>
<name>A0A7S2CG00_9STRA</name>
<dbReference type="InterPro" id="IPR007803">
    <property type="entry name" value="Asp/Arg/Pro-Hydrxlase"/>
</dbReference>
<dbReference type="PANTHER" id="PTHR12366:SF29">
    <property type="entry name" value="ASPARTYL BETA-HYDROXYLASE, ISOFORM L"/>
    <property type="match status" value="1"/>
</dbReference>
<dbReference type="InterPro" id="IPR027443">
    <property type="entry name" value="IPNS-like_sf"/>
</dbReference>
<sequence>MQSGHHDGDVVVCGKWREQVLFGRGGDSSRAPRTCALLESVLPDAVELCHEGAGEIIFSLLDSRTHIAPHCAPSNLRLTAHLGLIIPSQSQGGVDEECAGAGETTLPERVPRNRGMECGIRVGSEWRKWEEGKVLIFDDSFEHEVINFTPHYRAILLIRFWHPDIAAESSRQAALKQSHDDREASFRLRKFPPLPQSCSDALCECISGARPCPECQQTGTGWTLSFAAHAAEGSDVTTSDYEGGTTAALQATCVCGAVLRSK</sequence>
<comment type="similarity">
    <text evidence="1">Belongs to the aspartyl/asparaginyl beta-hydroxylase family.</text>
</comment>
<evidence type="ECO:0000313" key="3">
    <source>
        <dbReference type="EMBL" id="CAD9424798.1"/>
    </source>
</evidence>
<dbReference type="SUPFAM" id="SSF51197">
    <property type="entry name" value="Clavaminate synthase-like"/>
    <property type="match status" value="1"/>
</dbReference>
<dbReference type="Gene3D" id="2.60.120.330">
    <property type="entry name" value="B-lactam Antibiotic, Isopenicillin N Synthase, Chain"/>
    <property type="match status" value="1"/>
</dbReference>
<evidence type="ECO:0000259" key="2">
    <source>
        <dbReference type="Pfam" id="PF05118"/>
    </source>
</evidence>
<dbReference type="GO" id="GO:0062101">
    <property type="term" value="F:peptidyl-aspartic acid 3-dioxygenase activity"/>
    <property type="evidence" value="ECO:0007669"/>
    <property type="project" value="InterPro"/>
</dbReference>
<feature type="domain" description="Aspartyl/asparaginy/proline hydroxylase" evidence="2">
    <location>
        <begin position="15"/>
        <end position="163"/>
    </location>
</feature>
<reference evidence="3" key="1">
    <citation type="submission" date="2021-01" db="EMBL/GenBank/DDBJ databases">
        <authorList>
            <person name="Corre E."/>
            <person name="Pelletier E."/>
            <person name="Niang G."/>
            <person name="Scheremetjew M."/>
            <person name="Finn R."/>
            <person name="Kale V."/>
            <person name="Holt S."/>
            <person name="Cochrane G."/>
            <person name="Meng A."/>
            <person name="Brown T."/>
            <person name="Cohen L."/>
        </authorList>
    </citation>
    <scope>NUCLEOTIDE SEQUENCE</scope>
    <source>
        <strain evidence="3">CCMP1381</strain>
    </source>
</reference>
<dbReference type="EMBL" id="HBGS01028600">
    <property type="protein sequence ID" value="CAD9424798.1"/>
    <property type="molecule type" value="Transcribed_RNA"/>
</dbReference>
<dbReference type="GO" id="GO:0005783">
    <property type="term" value="C:endoplasmic reticulum"/>
    <property type="evidence" value="ECO:0007669"/>
    <property type="project" value="TreeGrafter"/>
</dbReference>
<dbReference type="Pfam" id="PF05118">
    <property type="entry name" value="Asp_Arg_Hydrox"/>
    <property type="match status" value="1"/>
</dbReference>
<dbReference type="PANTHER" id="PTHR12366">
    <property type="entry name" value="ASPARTYL/ASPARAGINYL BETA-HYDROXYLASE"/>
    <property type="match status" value="1"/>
</dbReference>
<organism evidence="3">
    <name type="scientific">Octactis speculum</name>
    <dbReference type="NCBI Taxonomy" id="3111310"/>
    <lineage>
        <taxon>Eukaryota</taxon>
        <taxon>Sar</taxon>
        <taxon>Stramenopiles</taxon>
        <taxon>Ochrophyta</taxon>
        <taxon>Dictyochophyceae</taxon>
        <taxon>Dictyochales</taxon>
        <taxon>Dictyochaceae</taxon>
        <taxon>Octactis</taxon>
    </lineage>
</organism>
<proteinExistence type="inferred from homology"/>